<comment type="subcellular location">
    <subcellularLocation>
        <location evidence="5">Mitochondrion inner membrane</location>
        <topology evidence="5">Peripheral membrane protein</topology>
        <orientation evidence="5">Matrix side</orientation>
    </subcellularLocation>
</comment>
<feature type="compositionally biased region" description="Polar residues" evidence="6">
    <location>
        <begin position="36"/>
        <end position="46"/>
    </location>
</feature>
<name>A0AAJ0DP48_9PEZI</name>
<keyword evidence="2 5" id="KW-0808">Transferase</keyword>
<dbReference type="InterPro" id="IPR010233">
    <property type="entry name" value="UbiG_MeTrfase"/>
</dbReference>
<feature type="binding site" evidence="5">
    <location>
        <position position="199"/>
    </location>
    <ligand>
        <name>Mg(2+)</name>
        <dbReference type="ChEBI" id="CHEBI:18420"/>
    </ligand>
</feature>
<feature type="binding site" evidence="5">
    <location>
        <position position="123"/>
    </location>
    <ligand>
        <name>S-adenosyl-L-methionine</name>
        <dbReference type="ChEBI" id="CHEBI:59789"/>
    </ligand>
</feature>
<gene>
    <name evidence="5 8" type="primary">COQ3</name>
    <name evidence="8" type="ORF">LTR09_004927</name>
</gene>
<dbReference type="GO" id="GO:0032259">
    <property type="term" value="P:methylation"/>
    <property type="evidence" value="ECO:0007669"/>
    <property type="project" value="UniProtKB-KW"/>
</dbReference>
<dbReference type="GO" id="GO:0046872">
    <property type="term" value="F:metal ion binding"/>
    <property type="evidence" value="ECO:0007669"/>
    <property type="project" value="UniProtKB-KW"/>
</dbReference>
<dbReference type="EMBL" id="JAWDJX010000013">
    <property type="protein sequence ID" value="KAK3054149.1"/>
    <property type="molecule type" value="Genomic_DNA"/>
</dbReference>
<organism evidence="8 9">
    <name type="scientific">Extremus antarcticus</name>
    <dbReference type="NCBI Taxonomy" id="702011"/>
    <lineage>
        <taxon>Eukaryota</taxon>
        <taxon>Fungi</taxon>
        <taxon>Dikarya</taxon>
        <taxon>Ascomycota</taxon>
        <taxon>Pezizomycotina</taxon>
        <taxon>Dothideomycetes</taxon>
        <taxon>Dothideomycetidae</taxon>
        <taxon>Mycosphaerellales</taxon>
        <taxon>Extremaceae</taxon>
        <taxon>Extremus</taxon>
    </lineage>
</organism>
<feature type="binding site" evidence="5">
    <location>
        <position position="195"/>
    </location>
    <ligand>
        <name>Mg(2+)</name>
        <dbReference type="ChEBI" id="CHEBI:18420"/>
    </ligand>
</feature>
<feature type="binding site" evidence="5">
    <location>
        <position position="146"/>
    </location>
    <ligand>
        <name>S-adenosyl-L-methionine</name>
        <dbReference type="ChEBI" id="CHEBI:59789"/>
    </ligand>
</feature>
<evidence type="ECO:0000256" key="5">
    <source>
        <dbReference type="HAMAP-Rule" id="MF_03190"/>
    </source>
</evidence>
<dbReference type="Proteomes" id="UP001271007">
    <property type="component" value="Unassembled WGS sequence"/>
</dbReference>
<dbReference type="Pfam" id="PF13489">
    <property type="entry name" value="Methyltransf_23"/>
    <property type="match status" value="1"/>
</dbReference>
<dbReference type="EC" id="2.1.1.-" evidence="5"/>
<comment type="function">
    <text evidence="5">O-methyltransferase required for two non-consecutive steps during ubiquinone biosynthesis. Catalyzes the 2 O-methylation of 3,4-dihydroxy-5-(all-trans-polyprenyl)benzoic acid into 4-hydroxy-3-methoxy-5-(all-trans-polyprenyl)benzoic acid. Also catalyzes the last step of ubiquinone biosynthesis by mediating methylation of 3-demethylubiquinone into ubiquinone. Also able to mediate the methylation of 3-demethylubiquinol into ubiquinol.</text>
</comment>
<evidence type="ECO:0000256" key="4">
    <source>
        <dbReference type="ARBA" id="ARBA00022691"/>
    </source>
</evidence>
<keyword evidence="9" id="KW-1185">Reference proteome</keyword>
<feature type="binding site" evidence="5">
    <location>
        <position position="194"/>
    </location>
    <ligand>
        <name>S-adenosyl-L-methionine</name>
        <dbReference type="ChEBI" id="CHEBI:59789"/>
    </ligand>
</feature>
<comment type="pathway">
    <text evidence="5">Cofactor biosynthesis; ubiquinone biosynthesis.</text>
</comment>
<feature type="compositionally biased region" description="Low complexity" evidence="6">
    <location>
        <begin position="54"/>
        <end position="69"/>
    </location>
</feature>
<dbReference type="Gene3D" id="3.40.50.150">
    <property type="entry name" value="Vaccinia Virus protein VP39"/>
    <property type="match status" value="1"/>
</dbReference>
<dbReference type="PANTHER" id="PTHR43464">
    <property type="entry name" value="METHYLTRANSFERASE"/>
    <property type="match status" value="1"/>
</dbReference>
<comment type="catalytic activity">
    <reaction evidence="5">
        <text>a 3-demethylubiquinone + S-adenosyl-L-methionine = a ubiquinone + S-adenosyl-L-homocysteine</text>
        <dbReference type="Rhea" id="RHEA:81215"/>
        <dbReference type="Rhea" id="RHEA-COMP:9565"/>
        <dbReference type="Rhea" id="RHEA-COMP:19654"/>
        <dbReference type="ChEBI" id="CHEBI:16389"/>
        <dbReference type="ChEBI" id="CHEBI:57856"/>
        <dbReference type="ChEBI" id="CHEBI:59789"/>
        <dbReference type="ChEBI" id="CHEBI:231825"/>
    </reaction>
</comment>
<keyword evidence="7" id="KW-0732">Signal</keyword>
<keyword evidence="5" id="KW-0496">Mitochondrion</keyword>
<dbReference type="HAMAP" id="MF_00472">
    <property type="entry name" value="UbiG"/>
    <property type="match status" value="1"/>
</dbReference>
<protein>
    <recommendedName>
        <fullName evidence="5">Ubiquinone biosynthesis O-methyltransferase, mitochondrial</fullName>
    </recommendedName>
    <alternativeName>
        <fullName evidence="5">3-demethylubiquinol 3-O-methyltransferase</fullName>
        <ecNumber evidence="5">2.1.1.64</ecNumber>
    </alternativeName>
    <alternativeName>
        <fullName evidence="5">3-demethylubiquinone 3-O-methyltransferase</fullName>
        <ecNumber evidence="5">2.1.1.-</ecNumber>
    </alternativeName>
    <alternativeName>
        <fullName evidence="5">Polyprenyldihydroxybenzoate methyltransferase</fullName>
        <ecNumber evidence="5">2.1.1.114</ecNumber>
    </alternativeName>
</protein>
<dbReference type="AlphaFoldDB" id="A0AAJ0DP48"/>
<keyword evidence="5" id="KW-0479">Metal-binding</keyword>
<keyword evidence="5" id="KW-0460">Magnesium</keyword>
<dbReference type="SUPFAM" id="SSF53335">
    <property type="entry name" value="S-adenosyl-L-methionine-dependent methyltransferases"/>
    <property type="match status" value="1"/>
</dbReference>
<dbReference type="NCBIfam" id="TIGR01983">
    <property type="entry name" value="UbiG"/>
    <property type="match status" value="1"/>
</dbReference>
<evidence type="ECO:0000256" key="2">
    <source>
        <dbReference type="ARBA" id="ARBA00022679"/>
    </source>
</evidence>
<dbReference type="EC" id="2.1.1.64" evidence="5"/>
<evidence type="ECO:0000313" key="8">
    <source>
        <dbReference type="EMBL" id="KAK3054149.1"/>
    </source>
</evidence>
<evidence type="ECO:0000256" key="7">
    <source>
        <dbReference type="SAM" id="SignalP"/>
    </source>
</evidence>
<keyword evidence="4 5" id="KW-0949">S-adenosyl-L-methionine</keyword>
<sequence length="317" mass="35700">MASLQLQRLLALPCSVRALTLQRALAASKLQSPTLRPYSTTTQYPLDTTPPPNNSSTTPSPNNSSVNQTEVSHFNALASSWWDPHGSSRLLHLMNPLRHDFVQRCKATEGQQDSRKLKYLDIGCGGGIFAESAARRAHTLSVTAIDPTPEVIAVARKHQRLDPLLLEPGRLEYKQIPLEHLPVPEEGYDIITVFEVLEHIRQPSAFLHSCLPYLKPGGWLIGSTITRTNLSWFTTKLVAEDLLRIVPRGTHDWSQYIKPNELFQWAKVQEELEVRQDGVGWEVMGVVYVPGIGWREVQGSEEWGNYFFGVRRKVDST</sequence>
<accession>A0AAJ0DP48</accession>
<comment type="catalytic activity">
    <reaction evidence="5">
        <text>a 3,4-dihydroxy-5-(all-trans-polyprenyl)benzoate + S-adenosyl-L-methionine = a 4-hydroxy-3-methoxy-5-(all-trans-polyprenyl)benzoate + S-adenosyl-L-homocysteine + H(+)</text>
        <dbReference type="Rhea" id="RHEA:44452"/>
        <dbReference type="Rhea" id="RHEA-COMP:10930"/>
        <dbReference type="Rhea" id="RHEA-COMP:10931"/>
        <dbReference type="ChEBI" id="CHEBI:15378"/>
        <dbReference type="ChEBI" id="CHEBI:57856"/>
        <dbReference type="ChEBI" id="CHEBI:59789"/>
        <dbReference type="ChEBI" id="CHEBI:64694"/>
        <dbReference type="ChEBI" id="CHEBI:84443"/>
        <dbReference type="EC" id="2.1.1.114"/>
    </reaction>
</comment>
<feature type="chain" id="PRO_5042561429" description="Ubiquinone biosynthesis O-methyltransferase, mitochondrial" evidence="7">
    <location>
        <begin position="19"/>
        <end position="317"/>
    </location>
</feature>
<reference evidence="8" key="1">
    <citation type="submission" date="2023-04" db="EMBL/GenBank/DDBJ databases">
        <title>Black Yeasts Isolated from many extreme environments.</title>
        <authorList>
            <person name="Coleine C."/>
            <person name="Stajich J.E."/>
            <person name="Selbmann L."/>
        </authorList>
    </citation>
    <scope>NUCLEOTIDE SEQUENCE</scope>
    <source>
        <strain evidence="8">CCFEE 5312</strain>
    </source>
</reference>
<dbReference type="EC" id="2.1.1.114" evidence="5"/>
<feature type="binding site" evidence="5">
    <location>
        <position position="98"/>
    </location>
    <ligand>
        <name>S-adenosyl-L-methionine</name>
        <dbReference type="ChEBI" id="CHEBI:59789"/>
    </ligand>
</feature>
<comment type="cofactor">
    <cofactor evidence="5">
        <name>Mg(2+)</name>
        <dbReference type="ChEBI" id="CHEBI:18420"/>
    </cofactor>
</comment>
<dbReference type="GO" id="GO:0061542">
    <property type="term" value="F:3-demethylubiquinol 3-O-methyltransferase activity"/>
    <property type="evidence" value="ECO:0007669"/>
    <property type="project" value="UniProtKB-UniRule"/>
</dbReference>
<dbReference type="GO" id="GO:0010420">
    <property type="term" value="F:polyprenyldihydroxybenzoate methyltransferase activity"/>
    <property type="evidence" value="ECO:0007669"/>
    <property type="project" value="UniProtKB-UniRule"/>
</dbReference>
<dbReference type="GO" id="GO:0031314">
    <property type="term" value="C:extrinsic component of mitochondrial inner membrane"/>
    <property type="evidence" value="ECO:0007669"/>
    <property type="project" value="UniProtKB-UniRule"/>
</dbReference>
<feature type="binding site" evidence="5">
    <location>
        <position position="198"/>
    </location>
    <ligand>
        <name>Mg(2+)</name>
        <dbReference type="ChEBI" id="CHEBI:18420"/>
    </ligand>
</feature>
<comment type="catalytic activity">
    <reaction evidence="5">
        <text>a 3-demethylubiquinol + S-adenosyl-L-methionine = a ubiquinol + S-adenosyl-L-homocysteine + H(+)</text>
        <dbReference type="Rhea" id="RHEA:44380"/>
        <dbReference type="Rhea" id="RHEA-COMP:9566"/>
        <dbReference type="Rhea" id="RHEA-COMP:10914"/>
        <dbReference type="ChEBI" id="CHEBI:15378"/>
        <dbReference type="ChEBI" id="CHEBI:17976"/>
        <dbReference type="ChEBI" id="CHEBI:57856"/>
        <dbReference type="ChEBI" id="CHEBI:59789"/>
        <dbReference type="ChEBI" id="CHEBI:84422"/>
        <dbReference type="EC" id="2.1.1.64"/>
    </reaction>
</comment>
<feature type="region of interest" description="Disordered" evidence="6">
    <location>
        <begin position="36"/>
        <end position="69"/>
    </location>
</feature>
<comment type="subunit">
    <text evidence="5">Component of a multi-subunit COQ enzyme complex, composed of at least COQ3, COQ4, COQ5, COQ6, COQ7 and COQ9.</text>
</comment>
<keyword evidence="5" id="KW-0472">Membrane</keyword>
<evidence type="ECO:0000256" key="1">
    <source>
        <dbReference type="ARBA" id="ARBA00022603"/>
    </source>
</evidence>
<proteinExistence type="inferred from homology"/>
<evidence type="ECO:0000256" key="6">
    <source>
        <dbReference type="SAM" id="MobiDB-lite"/>
    </source>
</evidence>
<dbReference type="PANTHER" id="PTHR43464:SF19">
    <property type="entry name" value="UBIQUINONE BIOSYNTHESIS O-METHYLTRANSFERASE, MITOCHONDRIAL"/>
    <property type="match status" value="1"/>
</dbReference>
<keyword evidence="1 5" id="KW-0489">Methyltransferase</keyword>
<keyword evidence="5" id="KW-0999">Mitochondrion inner membrane</keyword>
<feature type="signal peptide" evidence="7">
    <location>
        <begin position="1"/>
        <end position="18"/>
    </location>
</feature>
<evidence type="ECO:0000256" key="3">
    <source>
        <dbReference type="ARBA" id="ARBA00022688"/>
    </source>
</evidence>
<evidence type="ECO:0000313" key="9">
    <source>
        <dbReference type="Proteomes" id="UP001271007"/>
    </source>
</evidence>
<comment type="similarity">
    <text evidence="5">Belongs to the class I-like SAM-binding methyltransferase superfamily. UbiG/COQ3 family.</text>
</comment>
<comment type="caution">
    <text evidence="8">The sequence shown here is derived from an EMBL/GenBank/DDBJ whole genome shotgun (WGS) entry which is preliminary data.</text>
</comment>
<dbReference type="InterPro" id="IPR029063">
    <property type="entry name" value="SAM-dependent_MTases_sf"/>
</dbReference>
<keyword evidence="3 5" id="KW-0831">Ubiquinone biosynthesis</keyword>
<dbReference type="CDD" id="cd02440">
    <property type="entry name" value="AdoMet_MTases"/>
    <property type="match status" value="1"/>
</dbReference>